<accession>A0A2M6WMN1</accession>
<keyword evidence="4" id="KW-0255">Endonuclease</keyword>
<evidence type="ECO:0000256" key="6">
    <source>
        <dbReference type="ARBA" id="ARBA00022884"/>
    </source>
</evidence>
<evidence type="ECO:0000256" key="4">
    <source>
        <dbReference type="ARBA" id="ARBA00022759"/>
    </source>
</evidence>
<dbReference type="AlphaFoldDB" id="A0A2M6WMN1"/>
<dbReference type="GO" id="GO:0016787">
    <property type="term" value="F:hydrolase activity"/>
    <property type="evidence" value="ECO:0007669"/>
    <property type="project" value="UniProtKB-KW"/>
</dbReference>
<evidence type="ECO:0000256" key="3">
    <source>
        <dbReference type="ARBA" id="ARBA00022722"/>
    </source>
</evidence>
<gene>
    <name evidence="8" type="ORF">COU00_00930</name>
</gene>
<evidence type="ECO:0000256" key="7">
    <source>
        <dbReference type="ARBA" id="ARBA00023016"/>
    </source>
</evidence>
<dbReference type="InterPro" id="IPR038570">
    <property type="entry name" value="HicA_sf"/>
</dbReference>
<dbReference type="InterPro" id="IPR012933">
    <property type="entry name" value="HicA_mRNA_interferase"/>
</dbReference>
<dbReference type="SUPFAM" id="SSF54786">
    <property type="entry name" value="YcfA/nrd intein domain"/>
    <property type="match status" value="1"/>
</dbReference>
<protein>
    <recommendedName>
        <fullName evidence="10">Type II toxin-antitoxin system HicA family toxin</fullName>
    </recommendedName>
</protein>
<dbReference type="EMBL" id="PFAS01000011">
    <property type="protein sequence ID" value="PIT94071.1"/>
    <property type="molecule type" value="Genomic_DNA"/>
</dbReference>
<name>A0A2M6WMN1_9BACT</name>
<dbReference type="Pfam" id="PF07927">
    <property type="entry name" value="HicA_toxin"/>
    <property type="match status" value="1"/>
</dbReference>
<dbReference type="PANTHER" id="PTHR34873">
    <property type="entry name" value="SSR1766 PROTEIN"/>
    <property type="match status" value="1"/>
</dbReference>
<evidence type="ECO:0000313" key="8">
    <source>
        <dbReference type="EMBL" id="PIT94071.1"/>
    </source>
</evidence>
<evidence type="ECO:0008006" key="10">
    <source>
        <dbReference type="Google" id="ProtNLM"/>
    </source>
</evidence>
<keyword evidence="7" id="KW-0346">Stress response</keyword>
<evidence type="ECO:0000256" key="1">
    <source>
        <dbReference type="ARBA" id="ARBA00006620"/>
    </source>
</evidence>
<dbReference type="Gene3D" id="3.30.920.30">
    <property type="entry name" value="Hypothetical protein"/>
    <property type="match status" value="1"/>
</dbReference>
<proteinExistence type="inferred from homology"/>
<keyword evidence="6" id="KW-0694">RNA-binding</keyword>
<keyword evidence="3" id="KW-0540">Nuclease</keyword>
<evidence type="ECO:0000256" key="5">
    <source>
        <dbReference type="ARBA" id="ARBA00022801"/>
    </source>
</evidence>
<dbReference type="PANTHER" id="PTHR34873:SF3">
    <property type="entry name" value="ADDICTION MODULE TOXIN, HICA FAMILY"/>
    <property type="match status" value="1"/>
</dbReference>
<organism evidence="8 9">
    <name type="scientific">Candidatus Falkowbacteria bacterium CG10_big_fil_rev_8_21_14_0_10_43_11</name>
    <dbReference type="NCBI Taxonomy" id="1974568"/>
    <lineage>
        <taxon>Bacteria</taxon>
        <taxon>Candidatus Falkowiibacteriota</taxon>
    </lineage>
</organism>
<sequence>MSKLNVISAKKMIKILERLGFVLLRSKGSHHFFINHENKNTTTVPVHGNEDLGVGILKEILKDIDITVEEYEELRKKIK</sequence>
<comment type="similarity">
    <text evidence="1">Belongs to the HicA mRNA interferase family.</text>
</comment>
<keyword evidence="5" id="KW-0378">Hydrolase</keyword>
<dbReference type="Proteomes" id="UP000229335">
    <property type="component" value="Unassembled WGS sequence"/>
</dbReference>
<comment type="caution">
    <text evidence="8">The sequence shown here is derived from an EMBL/GenBank/DDBJ whole genome shotgun (WGS) entry which is preliminary data.</text>
</comment>
<dbReference type="GO" id="GO:0004519">
    <property type="term" value="F:endonuclease activity"/>
    <property type="evidence" value="ECO:0007669"/>
    <property type="project" value="UniProtKB-KW"/>
</dbReference>
<evidence type="ECO:0000256" key="2">
    <source>
        <dbReference type="ARBA" id="ARBA00022649"/>
    </source>
</evidence>
<evidence type="ECO:0000313" key="9">
    <source>
        <dbReference type="Proteomes" id="UP000229335"/>
    </source>
</evidence>
<reference evidence="9" key="1">
    <citation type="submission" date="2017-09" db="EMBL/GenBank/DDBJ databases">
        <title>Depth-based differentiation of microbial function through sediment-hosted aquifers and enrichment of novel symbionts in the deep terrestrial subsurface.</title>
        <authorList>
            <person name="Probst A.J."/>
            <person name="Ladd B."/>
            <person name="Jarett J.K."/>
            <person name="Geller-Mcgrath D.E."/>
            <person name="Sieber C.M.K."/>
            <person name="Emerson J.B."/>
            <person name="Anantharaman K."/>
            <person name="Thomas B.C."/>
            <person name="Malmstrom R."/>
            <person name="Stieglmeier M."/>
            <person name="Klingl A."/>
            <person name="Woyke T."/>
            <person name="Ryan C.M."/>
            <person name="Banfield J.F."/>
        </authorList>
    </citation>
    <scope>NUCLEOTIDE SEQUENCE [LARGE SCALE GENOMIC DNA]</scope>
</reference>
<keyword evidence="2" id="KW-1277">Toxin-antitoxin system</keyword>
<dbReference type="GO" id="GO:0003729">
    <property type="term" value="F:mRNA binding"/>
    <property type="evidence" value="ECO:0007669"/>
    <property type="project" value="InterPro"/>
</dbReference>